<accession>A0A3N5DKG4</accession>
<feature type="signal peptide" evidence="2">
    <location>
        <begin position="1"/>
        <end position="19"/>
    </location>
</feature>
<reference evidence="4 5" key="1">
    <citation type="submission" date="2018-11" db="EMBL/GenBank/DDBJ databases">
        <title>Erythrobacter spongiae sp. nov., isolated from a marine sponge.</title>
        <authorList>
            <person name="Zhuang L."/>
            <person name="Luo L."/>
        </authorList>
    </citation>
    <scope>NUCLEOTIDE SEQUENCE [LARGE SCALE GENOMIC DNA]</scope>
    <source>
        <strain evidence="4 5">HN-E23</strain>
    </source>
</reference>
<organism evidence="4 5">
    <name type="scientific">Aurantiacibacter spongiae</name>
    <dbReference type="NCBI Taxonomy" id="2488860"/>
    <lineage>
        <taxon>Bacteria</taxon>
        <taxon>Pseudomonadati</taxon>
        <taxon>Pseudomonadota</taxon>
        <taxon>Alphaproteobacteria</taxon>
        <taxon>Sphingomonadales</taxon>
        <taxon>Erythrobacteraceae</taxon>
        <taxon>Aurantiacibacter</taxon>
    </lineage>
</organism>
<dbReference type="InterPro" id="IPR005151">
    <property type="entry name" value="Tail-specific_protease"/>
</dbReference>
<feature type="region of interest" description="Disordered" evidence="1">
    <location>
        <begin position="25"/>
        <end position="46"/>
    </location>
</feature>
<dbReference type="Gene3D" id="2.30.42.10">
    <property type="match status" value="1"/>
</dbReference>
<dbReference type="CDD" id="cd07561">
    <property type="entry name" value="Peptidase_S41_CPP_like"/>
    <property type="match status" value="1"/>
</dbReference>
<evidence type="ECO:0000256" key="1">
    <source>
        <dbReference type="SAM" id="MobiDB-lite"/>
    </source>
</evidence>
<dbReference type="RefSeq" id="WP_123881388.1">
    <property type="nucleotide sequence ID" value="NZ_RPFZ01000001.1"/>
</dbReference>
<feature type="chain" id="PRO_5018312258" evidence="2">
    <location>
        <begin position="20"/>
        <end position="477"/>
    </location>
</feature>
<gene>
    <name evidence="4" type="ORF">EG799_11655</name>
</gene>
<dbReference type="SMART" id="SM00245">
    <property type="entry name" value="TSPc"/>
    <property type="match status" value="1"/>
</dbReference>
<dbReference type="Pfam" id="PF18294">
    <property type="entry name" value="Pept_S41_N"/>
    <property type="match status" value="1"/>
</dbReference>
<dbReference type="GO" id="GO:0008236">
    <property type="term" value="F:serine-type peptidase activity"/>
    <property type="evidence" value="ECO:0007669"/>
    <property type="project" value="InterPro"/>
</dbReference>
<protein>
    <submittedName>
        <fullName evidence="4">Peptidase S41</fullName>
    </submittedName>
</protein>
<dbReference type="OrthoDB" id="7168509at2"/>
<comment type="caution">
    <text evidence="4">The sequence shown here is derived from an EMBL/GenBank/DDBJ whole genome shotgun (WGS) entry which is preliminary data.</text>
</comment>
<evidence type="ECO:0000313" key="4">
    <source>
        <dbReference type="EMBL" id="RPF72202.1"/>
    </source>
</evidence>
<dbReference type="GO" id="GO:0007165">
    <property type="term" value="P:signal transduction"/>
    <property type="evidence" value="ECO:0007669"/>
    <property type="project" value="TreeGrafter"/>
</dbReference>
<dbReference type="InterPro" id="IPR029045">
    <property type="entry name" value="ClpP/crotonase-like_dom_sf"/>
</dbReference>
<keyword evidence="2" id="KW-0732">Signal</keyword>
<dbReference type="Gene3D" id="3.90.226.10">
    <property type="entry name" value="2-enoyl-CoA Hydratase, Chain A, domain 1"/>
    <property type="match status" value="1"/>
</dbReference>
<feature type="domain" description="Tail specific protease" evidence="3">
    <location>
        <begin position="206"/>
        <end position="410"/>
    </location>
</feature>
<dbReference type="SUPFAM" id="SSF52096">
    <property type="entry name" value="ClpP/crotonase"/>
    <property type="match status" value="1"/>
</dbReference>
<evidence type="ECO:0000259" key="3">
    <source>
        <dbReference type="SMART" id="SM00245"/>
    </source>
</evidence>
<dbReference type="InterPro" id="IPR041613">
    <property type="entry name" value="Pept_S41_N"/>
</dbReference>
<evidence type="ECO:0000256" key="2">
    <source>
        <dbReference type="SAM" id="SignalP"/>
    </source>
</evidence>
<proteinExistence type="predicted"/>
<dbReference type="PROSITE" id="PS51257">
    <property type="entry name" value="PROKAR_LIPOPROTEIN"/>
    <property type="match status" value="1"/>
</dbReference>
<dbReference type="GO" id="GO:0004175">
    <property type="term" value="F:endopeptidase activity"/>
    <property type="evidence" value="ECO:0007669"/>
    <property type="project" value="TreeGrafter"/>
</dbReference>
<evidence type="ECO:0000313" key="5">
    <source>
        <dbReference type="Proteomes" id="UP000275232"/>
    </source>
</evidence>
<dbReference type="InterPro" id="IPR036034">
    <property type="entry name" value="PDZ_sf"/>
</dbReference>
<name>A0A3N5DKG4_9SPHN</name>
<dbReference type="Pfam" id="PF03572">
    <property type="entry name" value="Peptidase_S41"/>
    <property type="match status" value="1"/>
</dbReference>
<dbReference type="GO" id="GO:0006508">
    <property type="term" value="P:proteolysis"/>
    <property type="evidence" value="ECO:0007669"/>
    <property type="project" value="InterPro"/>
</dbReference>
<dbReference type="EMBL" id="RPFZ01000001">
    <property type="protein sequence ID" value="RPF72202.1"/>
    <property type="molecule type" value="Genomic_DNA"/>
</dbReference>
<dbReference type="AlphaFoldDB" id="A0A3N5DKG4"/>
<dbReference type="PANTHER" id="PTHR32060:SF30">
    <property type="entry name" value="CARBOXY-TERMINAL PROCESSING PROTEASE CTPA"/>
    <property type="match status" value="1"/>
</dbReference>
<dbReference type="Gene3D" id="3.30.750.170">
    <property type="match status" value="1"/>
</dbReference>
<dbReference type="PANTHER" id="PTHR32060">
    <property type="entry name" value="TAIL-SPECIFIC PROTEASE"/>
    <property type="match status" value="1"/>
</dbReference>
<feature type="compositionally biased region" description="Pro residues" evidence="1">
    <location>
        <begin position="30"/>
        <end position="40"/>
    </location>
</feature>
<dbReference type="Proteomes" id="UP000275232">
    <property type="component" value="Unassembled WGS sequence"/>
</dbReference>
<dbReference type="GO" id="GO:0030288">
    <property type="term" value="C:outer membrane-bounded periplasmic space"/>
    <property type="evidence" value="ECO:0007669"/>
    <property type="project" value="TreeGrafter"/>
</dbReference>
<sequence length="477" mass="51023">MRTSKIALSLACLAMTACGGGGNGFTGGPSPTPTATPTPTPTSGSATCSLANRKQFALDVLNEWYLFPDLLDSSVNPDSYATVQDYIDALVAPARAQDKDRYFTYLTSIEEENAYYEQGASAGFGIRLIYDTDNRRLFVAEAFENAPALQNGIDRGTQIVGIGTSSSTIQSVNSLYALGGARAVYDALGPNEVGVTRVLDVIDASGVRRQVSVTKTEFDLDPVSDRYGAKIINDGGRQVGYVNLRTFISTADPDLRAAFDRFRNAGITEVIVDLRYNGGGAINIAELFGDLLLGDEVGNVFETIAFRPSKSDRNETYRIMAQPQAIAATRIAFIGTRATASASELVINGTQPYLGNNIALIGENTYGKPVGQSAFDLSECDDRLRAVTLQLENANGYGGYYRGLADHVPNTCSAQDDLSYQLGDPREQMVATALDFLAGRSCTPITAGATTQSVRDRGLLTVPHPDTAAQRETPGLF</sequence>
<keyword evidence="5" id="KW-1185">Reference proteome</keyword>